<reference evidence="15" key="2">
    <citation type="journal article" date="2017" name="Nat. Plants">
        <title>The Aegilops tauschii genome reveals multiple impacts of transposons.</title>
        <authorList>
            <person name="Zhao G."/>
            <person name="Zou C."/>
            <person name="Li K."/>
            <person name="Wang K."/>
            <person name="Li T."/>
            <person name="Gao L."/>
            <person name="Zhang X."/>
            <person name="Wang H."/>
            <person name="Yang Z."/>
            <person name="Liu X."/>
            <person name="Jiang W."/>
            <person name="Mao L."/>
            <person name="Kong X."/>
            <person name="Jiao Y."/>
            <person name="Jia J."/>
        </authorList>
    </citation>
    <scope>NUCLEOTIDE SEQUENCE [LARGE SCALE GENOMIC DNA]</scope>
    <source>
        <strain evidence="15">cv. AL8/78</strain>
    </source>
</reference>
<feature type="compositionally biased region" description="Polar residues" evidence="12">
    <location>
        <begin position="1"/>
        <end position="17"/>
    </location>
</feature>
<evidence type="ECO:0000256" key="1">
    <source>
        <dbReference type="ARBA" id="ARBA00004236"/>
    </source>
</evidence>
<keyword evidence="15" id="KW-1185">Reference proteome</keyword>
<keyword evidence="5" id="KW-0723">Serine/threonine-protein kinase</keyword>
<evidence type="ECO:0000313" key="15">
    <source>
        <dbReference type="Proteomes" id="UP000015105"/>
    </source>
</evidence>
<proteinExistence type="inferred from homology"/>
<protein>
    <recommendedName>
        <fullName evidence="3">non-specific serine/threonine protein kinase</fullName>
        <ecNumber evidence="3">2.7.11.1</ecNumber>
    </recommendedName>
</protein>
<dbReference type="GO" id="GO:0004674">
    <property type="term" value="F:protein serine/threonine kinase activity"/>
    <property type="evidence" value="ECO:0007669"/>
    <property type="project" value="UniProtKB-KW"/>
</dbReference>
<organism evidence="14 15">
    <name type="scientific">Aegilops tauschii subsp. strangulata</name>
    <name type="common">Goatgrass</name>
    <dbReference type="NCBI Taxonomy" id="200361"/>
    <lineage>
        <taxon>Eukaryota</taxon>
        <taxon>Viridiplantae</taxon>
        <taxon>Streptophyta</taxon>
        <taxon>Embryophyta</taxon>
        <taxon>Tracheophyta</taxon>
        <taxon>Spermatophyta</taxon>
        <taxon>Magnoliopsida</taxon>
        <taxon>Liliopsida</taxon>
        <taxon>Poales</taxon>
        <taxon>Poaceae</taxon>
        <taxon>BOP clade</taxon>
        <taxon>Pooideae</taxon>
        <taxon>Triticodae</taxon>
        <taxon>Triticeae</taxon>
        <taxon>Triticinae</taxon>
        <taxon>Aegilops</taxon>
    </lineage>
</organism>
<evidence type="ECO:0000256" key="2">
    <source>
        <dbReference type="ARBA" id="ARBA00008684"/>
    </source>
</evidence>
<dbReference type="PROSITE" id="PS50011">
    <property type="entry name" value="PROTEIN_KINASE_DOM"/>
    <property type="match status" value="1"/>
</dbReference>
<feature type="domain" description="Protein kinase" evidence="13">
    <location>
        <begin position="166"/>
        <end position="448"/>
    </location>
</feature>
<dbReference type="GO" id="GO:0005524">
    <property type="term" value="F:ATP binding"/>
    <property type="evidence" value="ECO:0007669"/>
    <property type="project" value="UniProtKB-KW"/>
</dbReference>
<reference evidence="14" key="5">
    <citation type="journal article" date="2021" name="G3 (Bethesda)">
        <title>Aegilops tauschii genome assembly Aet v5.0 features greater sequence contiguity and improved annotation.</title>
        <authorList>
            <person name="Wang L."/>
            <person name="Zhu T."/>
            <person name="Rodriguez J.C."/>
            <person name="Deal K.R."/>
            <person name="Dubcovsky J."/>
            <person name="McGuire P.E."/>
            <person name="Lux T."/>
            <person name="Spannagl M."/>
            <person name="Mayer K.F.X."/>
            <person name="Baldrich P."/>
            <person name="Meyers B.C."/>
            <person name="Huo N."/>
            <person name="Gu Y.Q."/>
            <person name="Zhou H."/>
            <person name="Devos K.M."/>
            <person name="Bennetzen J.L."/>
            <person name="Unver T."/>
            <person name="Budak H."/>
            <person name="Gulick P.J."/>
            <person name="Galiba G."/>
            <person name="Kalapos B."/>
            <person name="Nelson D.R."/>
            <person name="Li P."/>
            <person name="You F.M."/>
            <person name="Luo M.C."/>
            <person name="Dvorak J."/>
        </authorList>
    </citation>
    <scope>NUCLEOTIDE SEQUENCE [LARGE SCALE GENOMIC DNA]</scope>
    <source>
        <strain evidence="14">cv. AL8/78</strain>
    </source>
</reference>
<evidence type="ECO:0000256" key="8">
    <source>
        <dbReference type="ARBA" id="ARBA00022777"/>
    </source>
</evidence>
<keyword evidence="7" id="KW-0547">Nucleotide-binding</keyword>
<dbReference type="Pfam" id="PF07714">
    <property type="entry name" value="PK_Tyr_Ser-Thr"/>
    <property type="match status" value="1"/>
</dbReference>
<dbReference type="InterPro" id="IPR011009">
    <property type="entry name" value="Kinase-like_dom_sf"/>
</dbReference>
<evidence type="ECO:0000256" key="12">
    <source>
        <dbReference type="SAM" id="MobiDB-lite"/>
    </source>
</evidence>
<accession>A0A453PSB6</accession>
<evidence type="ECO:0000256" key="10">
    <source>
        <dbReference type="ARBA" id="ARBA00023136"/>
    </source>
</evidence>
<dbReference type="SUPFAM" id="SSF56112">
    <property type="entry name" value="Protein kinase-like (PK-like)"/>
    <property type="match status" value="1"/>
</dbReference>
<dbReference type="FunFam" id="1.10.510.10:FF:000032">
    <property type="entry name" value="Serine/threonine-protein kinase PBS1"/>
    <property type="match status" value="1"/>
</dbReference>
<dbReference type="PROSITE" id="PS00108">
    <property type="entry name" value="PROTEIN_KINASE_ST"/>
    <property type="match status" value="1"/>
</dbReference>
<dbReference type="Proteomes" id="UP000015105">
    <property type="component" value="Chromosome 6D"/>
</dbReference>
<dbReference type="AlphaFoldDB" id="A0A453PSB6"/>
<evidence type="ECO:0000256" key="7">
    <source>
        <dbReference type="ARBA" id="ARBA00022741"/>
    </source>
</evidence>
<name>A0A453PSB6_AEGTS</name>
<dbReference type="Gene3D" id="3.30.200.20">
    <property type="entry name" value="Phosphorylase Kinase, domain 1"/>
    <property type="match status" value="1"/>
</dbReference>
<feature type="compositionally biased region" description="Low complexity" evidence="12">
    <location>
        <begin position="101"/>
        <end position="114"/>
    </location>
</feature>
<dbReference type="InterPro" id="IPR050823">
    <property type="entry name" value="Plant_Ser_Thr_Prot_Kinase"/>
</dbReference>
<evidence type="ECO:0000313" key="14">
    <source>
        <dbReference type="EnsemblPlants" id="AET6Gv20828800.1"/>
    </source>
</evidence>
<dbReference type="GO" id="GO:0005886">
    <property type="term" value="C:plasma membrane"/>
    <property type="evidence" value="ECO:0007669"/>
    <property type="project" value="UniProtKB-SubCell"/>
</dbReference>
<evidence type="ECO:0000256" key="5">
    <source>
        <dbReference type="ARBA" id="ARBA00022527"/>
    </source>
</evidence>
<dbReference type="FunFam" id="3.30.200.20:FF:000228">
    <property type="entry name" value="Serine/threonine-protein kinase BIK1"/>
    <property type="match status" value="1"/>
</dbReference>
<dbReference type="EnsemblPlants" id="AET6Gv20828800.1">
    <property type="protein sequence ID" value="AET6Gv20828800.1"/>
    <property type="gene ID" value="AET6Gv20828800"/>
</dbReference>
<dbReference type="Gene3D" id="1.10.510.10">
    <property type="entry name" value="Transferase(Phosphotransferase) domain 1"/>
    <property type="match status" value="1"/>
</dbReference>
<feature type="compositionally biased region" description="Basic residues" evidence="12">
    <location>
        <begin position="115"/>
        <end position="125"/>
    </location>
</feature>
<comment type="similarity">
    <text evidence="2">Belongs to the protein kinase superfamily. Ser/Thr protein kinase family.</text>
</comment>
<feature type="compositionally biased region" description="Basic residues" evidence="12">
    <location>
        <begin position="24"/>
        <end position="33"/>
    </location>
</feature>
<comment type="function">
    <text evidence="11">May be involved in plant defense signaling.</text>
</comment>
<reference evidence="14" key="4">
    <citation type="submission" date="2019-03" db="UniProtKB">
        <authorList>
            <consortium name="EnsemblPlants"/>
        </authorList>
    </citation>
    <scope>IDENTIFICATION</scope>
</reference>
<dbReference type="InterPro" id="IPR001245">
    <property type="entry name" value="Ser-Thr/Tyr_kinase_cat_dom"/>
</dbReference>
<keyword evidence="8" id="KW-0418">Kinase</keyword>
<feature type="region of interest" description="Disordered" evidence="12">
    <location>
        <begin position="1"/>
        <end position="72"/>
    </location>
</feature>
<evidence type="ECO:0000259" key="13">
    <source>
        <dbReference type="PROSITE" id="PS50011"/>
    </source>
</evidence>
<feature type="compositionally biased region" description="Polar residues" evidence="12">
    <location>
        <begin position="36"/>
        <end position="46"/>
    </location>
</feature>
<evidence type="ECO:0000256" key="4">
    <source>
        <dbReference type="ARBA" id="ARBA00022475"/>
    </source>
</evidence>
<reference evidence="15" key="1">
    <citation type="journal article" date="2014" name="Science">
        <title>Ancient hybridizations among the ancestral genomes of bread wheat.</title>
        <authorList>
            <consortium name="International Wheat Genome Sequencing Consortium,"/>
            <person name="Marcussen T."/>
            <person name="Sandve S.R."/>
            <person name="Heier L."/>
            <person name="Spannagl M."/>
            <person name="Pfeifer M."/>
            <person name="Jakobsen K.S."/>
            <person name="Wulff B.B."/>
            <person name="Steuernagel B."/>
            <person name="Mayer K.F."/>
            <person name="Olsen O.A."/>
        </authorList>
    </citation>
    <scope>NUCLEOTIDE SEQUENCE [LARGE SCALE GENOMIC DNA]</scope>
    <source>
        <strain evidence="15">cv. AL8/78</strain>
    </source>
</reference>
<reference evidence="14" key="3">
    <citation type="journal article" date="2017" name="Nature">
        <title>Genome sequence of the progenitor of the wheat D genome Aegilops tauschii.</title>
        <authorList>
            <person name="Luo M.C."/>
            <person name="Gu Y.Q."/>
            <person name="Puiu D."/>
            <person name="Wang H."/>
            <person name="Twardziok S.O."/>
            <person name="Deal K.R."/>
            <person name="Huo N."/>
            <person name="Zhu T."/>
            <person name="Wang L."/>
            <person name="Wang Y."/>
            <person name="McGuire P.E."/>
            <person name="Liu S."/>
            <person name="Long H."/>
            <person name="Ramasamy R.K."/>
            <person name="Rodriguez J.C."/>
            <person name="Van S.L."/>
            <person name="Yuan L."/>
            <person name="Wang Z."/>
            <person name="Xia Z."/>
            <person name="Xiao L."/>
            <person name="Anderson O.D."/>
            <person name="Ouyang S."/>
            <person name="Liang Y."/>
            <person name="Zimin A.V."/>
            <person name="Pertea G."/>
            <person name="Qi P."/>
            <person name="Bennetzen J.L."/>
            <person name="Dai X."/>
            <person name="Dawson M.W."/>
            <person name="Muller H.G."/>
            <person name="Kugler K."/>
            <person name="Rivarola-Duarte L."/>
            <person name="Spannagl M."/>
            <person name="Mayer K.F.X."/>
            <person name="Lu F.H."/>
            <person name="Bevan M.W."/>
            <person name="Leroy P."/>
            <person name="Li P."/>
            <person name="You F.M."/>
            <person name="Sun Q."/>
            <person name="Liu Z."/>
            <person name="Lyons E."/>
            <person name="Wicker T."/>
            <person name="Salzberg S.L."/>
            <person name="Devos K.M."/>
            <person name="Dvorak J."/>
        </authorList>
    </citation>
    <scope>NUCLEOTIDE SEQUENCE [LARGE SCALE GENOMIC DNA]</scope>
    <source>
        <strain evidence="14">cv. AL8/78</strain>
    </source>
</reference>
<dbReference type="EC" id="2.7.11.1" evidence="3"/>
<evidence type="ECO:0000256" key="9">
    <source>
        <dbReference type="ARBA" id="ARBA00022840"/>
    </source>
</evidence>
<feature type="region of interest" description="Disordered" evidence="12">
    <location>
        <begin position="94"/>
        <end position="130"/>
    </location>
</feature>
<comment type="subcellular location">
    <subcellularLocation>
        <location evidence="1">Cell membrane</location>
    </subcellularLocation>
</comment>
<dbReference type="Gramene" id="AET6Gv20828800.1">
    <property type="protein sequence ID" value="AET6Gv20828800.1"/>
    <property type="gene ID" value="AET6Gv20828800"/>
</dbReference>
<keyword evidence="4" id="KW-1003">Cell membrane</keyword>
<sequence length="539" mass="58612">TTTRSSIHGSIRPTQNHAIYARTRPTHPPHRTSTHLVNPSSTPIDSHSNKPEEESSSLHSTDRQGRNHSTSIGTMRAFLKGCFYPRGGATDPAAVADGDEATTATAKATAPPRASTKKPKKKSMRRAPSATARLRTLSFDDLSRTLASSGMHAFTVAELRAATRNFSGSHFIGEGGFGPVYKGFLDDKVVPGMQPQHVAVKYLDAEGPQGHREWLAEVVYLGMQLSHPHLVKLVGYCYQEHHRMLVYEYMARGSLEHHLFKNLLASLPWATRLKIAVGAAKGLAFLHEAETPVIYRDFKASNILLESDYTAKLSDFGLAKEGPSGDDTHVSTRVMGTHGYAAPEYILTGHLTARSDVYSFGVVLLELLTGRRSVDKRRRGREQNLVDWARPYLRRPDKLHRVMDPSLEGSYSAEAAAKAATVAYNCLHSVPKNRPTMREVVDSLEPLMRMSRDVPAGLFVYTAPSEPSPAAKVVADKADKAAEAGEEAKDGGASAAAAAARKKCQRSAVNAESAAPKYASSVAGNESRGSPRQRRDRGA</sequence>
<dbReference type="InterPro" id="IPR000719">
    <property type="entry name" value="Prot_kinase_dom"/>
</dbReference>
<keyword evidence="9" id="KW-0067">ATP-binding</keyword>
<dbReference type="InterPro" id="IPR008271">
    <property type="entry name" value="Ser/Thr_kinase_AS"/>
</dbReference>
<evidence type="ECO:0000256" key="11">
    <source>
        <dbReference type="ARBA" id="ARBA00054261"/>
    </source>
</evidence>
<feature type="region of interest" description="Disordered" evidence="12">
    <location>
        <begin position="483"/>
        <end position="539"/>
    </location>
</feature>
<keyword evidence="6" id="KW-0808">Transferase</keyword>
<dbReference type="PANTHER" id="PTHR45621">
    <property type="entry name" value="OS01G0588500 PROTEIN-RELATED"/>
    <property type="match status" value="1"/>
</dbReference>
<dbReference type="STRING" id="200361.A0A453PSB6"/>
<keyword evidence="10" id="KW-0472">Membrane</keyword>
<evidence type="ECO:0000256" key="3">
    <source>
        <dbReference type="ARBA" id="ARBA00012513"/>
    </source>
</evidence>
<evidence type="ECO:0000256" key="6">
    <source>
        <dbReference type="ARBA" id="ARBA00022679"/>
    </source>
</evidence>